<dbReference type="Pfam" id="PF00076">
    <property type="entry name" value="RRM_1"/>
    <property type="match status" value="1"/>
</dbReference>
<dbReference type="SMART" id="SM00360">
    <property type="entry name" value="RRM"/>
    <property type="match status" value="1"/>
</dbReference>
<evidence type="ECO:0000256" key="20">
    <source>
        <dbReference type="ARBA" id="ARBA00044969"/>
    </source>
</evidence>
<keyword evidence="10" id="KW-0347">Helicase</keyword>
<dbReference type="FunFam" id="1.10.287.4070:FF:000001">
    <property type="entry name" value="Probable Nucleolar protein 58"/>
    <property type="match status" value="1"/>
</dbReference>
<evidence type="ECO:0000259" key="30">
    <source>
        <dbReference type="PROSITE" id="PS51358"/>
    </source>
</evidence>
<evidence type="ECO:0000256" key="22">
    <source>
        <dbReference type="ARBA" id="ARBA00060303"/>
    </source>
</evidence>
<keyword evidence="8" id="KW-0999">Mitochondrion inner membrane</keyword>
<evidence type="ECO:0000256" key="2">
    <source>
        <dbReference type="ARBA" id="ARBA00004604"/>
    </source>
</evidence>
<keyword evidence="13" id="KW-0809">Transit peptide</keyword>
<dbReference type="EnsemblMetazoa" id="GMOY002288-RA">
    <property type="protein sequence ID" value="GMOY002288-PA"/>
    <property type="gene ID" value="GMOY002288"/>
</dbReference>
<keyword evidence="17" id="KW-0413">Isomerase</keyword>
<comment type="similarity">
    <text evidence="4">Belongs to the NOP5/NOP56 family.</text>
</comment>
<evidence type="ECO:0000256" key="3">
    <source>
        <dbReference type="ARBA" id="ARBA00004637"/>
    </source>
</evidence>
<evidence type="ECO:0000256" key="9">
    <source>
        <dbReference type="ARBA" id="ARBA00022801"/>
    </source>
</evidence>
<dbReference type="GO" id="GO:0008289">
    <property type="term" value="F:lipid binding"/>
    <property type="evidence" value="ECO:0007669"/>
    <property type="project" value="UniProtKB-KW"/>
</dbReference>
<dbReference type="Gene3D" id="1.10.246.90">
    <property type="entry name" value="Nop domain"/>
    <property type="match status" value="1"/>
</dbReference>
<dbReference type="SUPFAM" id="SSF52540">
    <property type="entry name" value="P-loop containing nucleoside triphosphate hydrolases"/>
    <property type="match status" value="1"/>
</dbReference>
<evidence type="ECO:0000256" key="26">
    <source>
        <dbReference type="PROSITE-ProRule" id="PRU00176"/>
    </source>
</evidence>
<keyword evidence="16" id="KW-0472">Membrane</keyword>
<dbReference type="Pfam" id="PF01798">
    <property type="entry name" value="Nop"/>
    <property type="match status" value="1"/>
</dbReference>
<dbReference type="GO" id="GO:0031428">
    <property type="term" value="C:box C/D methylation guide snoRNP complex"/>
    <property type="evidence" value="ECO:0007669"/>
    <property type="project" value="InterPro"/>
</dbReference>
<dbReference type="Pfam" id="PF08156">
    <property type="entry name" value="NOP5NT"/>
    <property type="match status" value="1"/>
</dbReference>
<dbReference type="InterPro" id="IPR027417">
    <property type="entry name" value="P-loop_NTPase"/>
</dbReference>
<evidence type="ECO:0000256" key="15">
    <source>
        <dbReference type="ARBA" id="ARBA00023128"/>
    </source>
</evidence>
<dbReference type="GO" id="GO:0030515">
    <property type="term" value="F:snoRNA binding"/>
    <property type="evidence" value="ECO:0007669"/>
    <property type="project" value="InterPro"/>
</dbReference>
<feature type="domain" description="RRM" evidence="28">
    <location>
        <begin position="610"/>
        <end position="683"/>
    </location>
</feature>
<dbReference type="FunFam" id="3.40.50.300:FF:000845">
    <property type="entry name" value="Mitochondrial helicase twinkle"/>
    <property type="match status" value="1"/>
</dbReference>
<evidence type="ECO:0000256" key="18">
    <source>
        <dbReference type="ARBA" id="ARBA00023242"/>
    </source>
</evidence>
<keyword evidence="6" id="KW-0690">Ribosome biogenesis</keyword>
<dbReference type="InterPro" id="IPR012974">
    <property type="entry name" value="NOP58/56_N"/>
</dbReference>
<dbReference type="PROSITE" id="PS51199">
    <property type="entry name" value="SF4_HELICASE"/>
    <property type="match status" value="1"/>
</dbReference>
<keyword evidence="32" id="KW-1185">Reference proteome</keyword>
<dbReference type="SMART" id="SM00931">
    <property type="entry name" value="NOSIC"/>
    <property type="match status" value="1"/>
</dbReference>
<evidence type="ECO:0000256" key="19">
    <source>
        <dbReference type="ARBA" id="ARBA00023271"/>
    </source>
</evidence>
<dbReference type="FunFam" id="3.30.70.330:FF:000681">
    <property type="entry name" value="X16 splicing factor, isoform B"/>
    <property type="match status" value="1"/>
</dbReference>
<dbReference type="EMBL" id="CCAG010014241">
    <property type="status" value="NOT_ANNOTATED_CDS"/>
    <property type="molecule type" value="Genomic_DNA"/>
</dbReference>
<dbReference type="PROSITE" id="PS50102">
    <property type="entry name" value="RRM"/>
    <property type="match status" value="1"/>
</dbReference>
<comment type="function">
    <text evidence="22">Required for the biogenesis of box C/D snoRNAs such as U3, U8 and U14 snoRNAs. Part of the small subunit (SSU) processome, first precursor of the small eukaryotic ribosomal subunit. During the assembly of the SSU processome in the nucleolus, many ribosome biogenesis factors, an RNA chaperone and ribosomal proteins associate with the nascent pre-rRNA and work in concert to generate RNA folding, modifications, rearrangements and cleavage as well as targeted degradation of pre-ribosomal RNA by the RNA exosome. Core component of box C/D small nucleolar ribonucleoprotein (snoRNP) complexes that function in methylation of multiple sites on ribosomal RNAs (rRNAs) and messenger RNAs (mRNAs).</text>
</comment>
<dbReference type="STRING" id="37546.A0A1B0FF83"/>
<sequence>MAMRIRAVQRIQKEVQRIQGCPANSKGGIANSGSFFAMRAAIWRSAFWLRSQKCQFRIKYYRSVTSKSMIVDIDESDQDLNHYSDFKTLLKTKGIPTKDGHTCLQVSCRICASAETAWAYVNKRSGAFMCPSCNVKLPLAAVKSAYEKRKKIVDHQQERKKEYMTKCTDCSPVSYDVCESLHISGLKQVDFELLGAAYDKNMNILQFPLKNANSRYVGEKWLFLTNGNEETHCDNNTSGLLTHCAGDKQKAEKAIVVSRCVDFLALIAQRLETHSIVCLPHGLKSLPQECLPGLEQFKELILWFKYDSPSWDIGKMFASKMGEKRCRLIRPTDMEPSPFETQRKRYNVHHILQRATAVRHPSITTFSGLRNGILSELQNIEKVHGVKWKRFPILNKLLKGHRKGELTILTGPTGCGKTTFMSEYSLDLALQGVSTLWGSFEIRNSRLAVTLLRQFVGYSLEKRLHEFEFWATEFEKHPIYFMTFHGQQPLKLVLDAIEHAHYVHDINHVIIDNLQFMMGMSYRVDKFWEQDNIIAAFRSLATKRNVHVSLVMHPRKERDDGDLTTNSIFGSAKATQEADNVLIIQDKRLTSVSGKKYLQSKKMSRYPSDRKVYIGDLGNNARKNELEHVFSAYGALRSVWIARSPPGFAFVEYEDARDAADAVRGLDGRTICGRRARVELSTGKSTRGERRGGGVDGRTICGRRARVEVSTGKSTRGGNGENKCYECGDRGYAIFKLLDEKKLKEVDNLYQEFQTPDRANKLLKLKHFQKFNDTTEALAAATAAVEGKVSKPLKKTLKKLFGDEVQESLLVADAKLGNAIKDKFAVQCVYNTGVQELMRCIRQQADSLLGGLPKKEMTAMALGLAHSLSRYKLKFSPDKIDTMIVQAQCLLDDLDKELNNYIMRAREWYGWHFPELGKLITDNIAFVKTIKLVGTRDNMAVADLSDILPEDVEEKVKEAAEISMGTEISEDDTINIQCLCDEILSISEYRTHLYDYLKARMMAMAPNLTILVGETVGARLIAHAGSLINLAKHPSSTVQILGAEKALFRALKTKKDTPKYGLIFHAQLVGQASLKNKGKISRSLAAKASLATRVDAFGEEATFELGAAHKVRLEARLRLLEEGNLRKLSGTGKAKAKFEKYQAKSEVFTYDPGADNTLGLAKKRKHSDAAECSKSAKSQKIEPEDVAVEAEKSPETEELKSEKKKKKKKNKNKDQDTTLVAEVDTPEPSGTPAKKKVKKDKDVPVDYSRSRSRSASRGRNRSSHSRSVSRSHSRSRSASASREVRKTTRDIYGRGRENGRENGEARYSEDERNGGGHSASPRRRYADDSPSPKRSSHSKRVRSESRRHGGGGGSSISRSRSTSHRD</sequence>
<dbReference type="GO" id="GO:0042645">
    <property type="term" value="C:mitochondrial nucleoid"/>
    <property type="evidence" value="ECO:0007669"/>
    <property type="project" value="UniProtKB-SubCell"/>
</dbReference>
<organism evidence="31 32">
    <name type="scientific">Glossina morsitans morsitans</name>
    <name type="common">Savannah tsetse fly</name>
    <dbReference type="NCBI Taxonomy" id="37546"/>
    <lineage>
        <taxon>Eukaryota</taxon>
        <taxon>Metazoa</taxon>
        <taxon>Ecdysozoa</taxon>
        <taxon>Arthropoda</taxon>
        <taxon>Hexapoda</taxon>
        <taxon>Insecta</taxon>
        <taxon>Pterygota</taxon>
        <taxon>Neoptera</taxon>
        <taxon>Endopterygota</taxon>
        <taxon>Diptera</taxon>
        <taxon>Brachycera</taxon>
        <taxon>Muscomorpha</taxon>
        <taxon>Hippoboscoidea</taxon>
        <taxon>Glossinidae</taxon>
        <taxon>Glossina</taxon>
    </lineage>
</organism>
<evidence type="ECO:0000256" key="8">
    <source>
        <dbReference type="ARBA" id="ARBA00022792"/>
    </source>
</evidence>
<evidence type="ECO:0000256" key="12">
    <source>
        <dbReference type="ARBA" id="ARBA00022884"/>
    </source>
</evidence>
<comment type="subunit">
    <text evidence="23">Core component of box C/D small nucleolar ribonucleoprotein (snoRNP) particles; the core proteins SNU13, NOP56, NOP58 and FBL or FBLL1 assemble stepwise onto the snoRNA. Interacts with NOLC1/Nopp140. Interacts with NOPCHAP1, NUFIP1, RUVBL1 and RUVBL2; NOPCHAP1 bridges the association of NOP58 with RUVBL1:RUVBL2 and NUFIP1. Interacts with PIH1D1. Part of the small subunit (SSU) processome, composed of more than 70 proteins and the RNA chaperone small nucleolar RNA (snoRNA) U3.</text>
</comment>
<name>A0A1B0FF83_GLOMM</name>
<evidence type="ECO:0000256" key="13">
    <source>
        <dbReference type="ARBA" id="ARBA00022946"/>
    </source>
</evidence>
<proteinExistence type="inferred from homology"/>
<dbReference type="Gene3D" id="1.10.287.4070">
    <property type="match status" value="1"/>
</dbReference>
<evidence type="ECO:0000256" key="23">
    <source>
        <dbReference type="ARBA" id="ARBA00063404"/>
    </source>
</evidence>
<evidence type="ECO:0000256" key="7">
    <source>
        <dbReference type="ARBA" id="ARBA00022741"/>
    </source>
</evidence>
<feature type="domain" description="SF4 helicase" evidence="29">
    <location>
        <begin position="380"/>
        <end position="629"/>
    </location>
</feature>
<keyword evidence="9" id="KW-0378">Hydrolase</keyword>
<dbReference type="InterPro" id="IPR036070">
    <property type="entry name" value="Nop_dom_sf"/>
</dbReference>
<accession>A0A1B0FF83</accession>
<dbReference type="GO" id="GO:0032040">
    <property type="term" value="C:small-subunit processome"/>
    <property type="evidence" value="ECO:0007669"/>
    <property type="project" value="InterPro"/>
</dbReference>
<dbReference type="FunFam" id="1.10.246.90:FF:000004">
    <property type="entry name" value="Nucleolar protein 58"/>
    <property type="match status" value="1"/>
</dbReference>
<keyword evidence="14" id="KW-0446">Lipid-binding</keyword>
<evidence type="ECO:0000256" key="25">
    <source>
        <dbReference type="ARBA" id="ARBA00082313"/>
    </source>
</evidence>
<dbReference type="SUPFAM" id="SSF54928">
    <property type="entry name" value="RNA-binding domain, RBD"/>
    <property type="match status" value="1"/>
</dbReference>
<dbReference type="GO" id="GO:0005743">
    <property type="term" value="C:mitochondrial inner membrane"/>
    <property type="evidence" value="ECO:0007669"/>
    <property type="project" value="UniProtKB-SubCell"/>
</dbReference>
<dbReference type="InterPro" id="IPR002687">
    <property type="entry name" value="Nop_dom"/>
</dbReference>
<dbReference type="VEuPathDB" id="VectorBase:GMOY002288"/>
<comment type="subcellular location">
    <subcellularLocation>
        <location evidence="3">Mitochondrion inner membrane</location>
        <topology evidence="3">Peripheral membrane protein</topology>
    </subcellularLocation>
    <subcellularLocation>
        <location evidence="1">Mitochondrion matrix</location>
        <location evidence="1">Mitochondrion nucleoid</location>
    </subcellularLocation>
    <subcellularLocation>
        <location evidence="2">Nucleus</location>
        <location evidence="2">Nucleolus</location>
    </subcellularLocation>
</comment>
<evidence type="ECO:0000259" key="28">
    <source>
        <dbReference type="PROSITE" id="PS50102"/>
    </source>
</evidence>
<reference evidence="31" key="1">
    <citation type="submission" date="2020-05" db="UniProtKB">
        <authorList>
            <consortium name="EnsemblMetazoa"/>
        </authorList>
    </citation>
    <scope>IDENTIFICATION</scope>
    <source>
        <strain evidence="31">Yale</strain>
    </source>
</reference>
<keyword evidence="12 26" id="KW-0694">RNA-binding</keyword>
<keyword evidence="7" id="KW-0547">Nucleotide-binding</keyword>
<dbReference type="CDD" id="cd01122">
    <property type="entry name" value="Twinkle_C"/>
    <property type="match status" value="1"/>
</dbReference>
<dbReference type="InterPro" id="IPR012976">
    <property type="entry name" value="NOSIC"/>
</dbReference>
<dbReference type="InterPro" id="IPR012677">
    <property type="entry name" value="Nucleotide-bd_a/b_plait_sf"/>
</dbReference>
<evidence type="ECO:0000256" key="4">
    <source>
        <dbReference type="ARBA" id="ARBA00009211"/>
    </source>
</evidence>
<dbReference type="GO" id="GO:0016787">
    <property type="term" value="F:hydrolase activity"/>
    <property type="evidence" value="ECO:0007669"/>
    <property type="project" value="UniProtKB-KW"/>
</dbReference>
<dbReference type="GO" id="GO:0005524">
    <property type="term" value="F:ATP binding"/>
    <property type="evidence" value="ECO:0007669"/>
    <property type="project" value="UniProtKB-KW"/>
</dbReference>
<keyword evidence="18" id="KW-0539">Nucleus</keyword>
<evidence type="ECO:0000256" key="17">
    <source>
        <dbReference type="ARBA" id="ARBA00023235"/>
    </source>
</evidence>
<evidence type="ECO:0000256" key="1">
    <source>
        <dbReference type="ARBA" id="ARBA00004436"/>
    </source>
</evidence>
<dbReference type="SMART" id="SM00382">
    <property type="entry name" value="AAA"/>
    <property type="match status" value="1"/>
</dbReference>
<evidence type="ECO:0000256" key="10">
    <source>
        <dbReference type="ARBA" id="ARBA00022806"/>
    </source>
</evidence>
<evidence type="ECO:0000313" key="32">
    <source>
        <dbReference type="Proteomes" id="UP000092444"/>
    </source>
</evidence>
<dbReference type="Gene3D" id="3.30.70.330">
    <property type="match status" value="1"/>
</dbReference>
<dbReference type="GO" id="GO:0043139">
    <property type="term" value="F:5'-3' DNA helicase activity"/>
    <property type="evidence" value="ECO:0007669"/>
    <property type="project" value="UniProtKB-EC"/>
</dbReference>
<dbReference type="EC" id="5.6.2.3" evidence="20"/>
<dbReference type="InterPro" id="IPR000504">
    <property type="entry name" value="RRM_dom"/>
</dbReference>
<evidence type="ECO:0000256" key="5">
    <source>
        <dbReference type="ARBA" id="ARBA00020379"/>
    </source>
</evidence>
<dbReference type="InterPro" id="IPR042239">
    <property type="entry name" value="Nop_C"/>
</dbReference>
<evidence type="ECO:0000256" key="21">
    <source>
        <dbReference type="ARBA" id="ARBA00048954"/>
    </source>
</evidence>
<dbReference type="Gene3D" id="3.40.50.300">
    <property type="entry name" value="P-loop containing nucleotide triphosphate hydrolases"/>
    <property type="match status" value="1"/>
</dbReference>
<dbReference type="InterPro" id="IPR007694">
    <property type="entry name" value="DNA_helicase_DnaB-like_C"/>
</dbReference>
<evidence type="ECO:0000256" key="16">
    <source>
        <dbReference type="ARBA" id="ARBA00023136"/>
    </source>
</evidence>
<keyword evidence="11" id="KW-0067">ATP-binding</keyword>
<keyword evidence="19" id="KW-1135">Mitochondrion nucleoid</keyword>
<dbReference type="PANTHER" id="PTHR10894">
    <property type="entry name" value="NUCLEOLAR PROTEIN 5 NUCLEOLAR PROTEIN NOP5 NOP58"/>
    <property type="match status" value="1"/>
</dbReference>
<feature type="compositionally biased region" description="Basic residues" evidence="27">
    <location>
        <begin position="1202"/>
        <end position="1211"/>
    </location>
</feature>
<dbReference type="Pfam" id="PF13481">
    <property type="entry name" value="AAA_25"/>
    <property type="match status" value="1"/>
</dbReference>
<dbReference type="PANTHER" id="PTHR10894:SF1">
    <property type="entry name" value="NUCLEOLAR PROTEIN 58"/>
    <property type="match status" value="1"/>
</dbReference>
<feature type="compositionally biased region" description="Basic residues" evidence="27">
    <location>
        <begin position="1250"/>
        <end position="1275"/>
    </location>
</feature>
<evidence type="ECO:0000256" key="14">
    <source>
        <dbReference type="ARBA" id="ARBA00023121"/>
    </source>
</evidence>
<feature type="domain" description="Nop" evidence="30">
    <location>
        <begin position="1004"/>
        <end position="1122"/>
    </location>
</feature>
<feature type="region of interest" description="Disordered" evidence="27">
    <location>
        <begin position="1169"/>
        <end position="1366"/>
    </location>
</feature>
<dbReference type="InterPro" id="IPR035979">
    <property type="entry name" value="RBD_domain_sf"/>
</dbReference>
<dbReference type="InterPro" id="IPR045056">
    <property type="entry name" value="Nop56/Nop58"/>
</dbReference>
<evidence type="ECO:0000259" key="29">
    <source>
        <dbReference type="PROSITE" id="PS51199"/>
    </source>
</evidence>
<dbReference type="Proteomes" id="UP000092444">
    <property type="component" value="Unassembled WGS sequence"/>
</dbReference>
<comment type="catalytic activity">
    <reaction evidence="21">
        <text>ATP + H2O = ADP + phosphate + H(+)</text>
        <dbReference type="Rhea" id="RHEA:13065"/>
        <dbReference type="ChEBI" id="CHEBI:15377"/>
        <dbReference type="ChEBI" id="CHEBI:15378"/>
        <dbReference type="ChEBI" id="CHEBI:30616"/>
        <dbReference type="ChEBI" id="CHEBI:43474"/>
        <dbReference type="ChEBI" id="CHEBI:456216"/>
        <dbReference type="EC" id="5.6.2.3"/>
    </reaction>
</comment>
<evidence type="ECO:0000256" key="24">
    <source>
        <dbReference type="ARBA" id="ARBA00075597"/>
    </source>
</evidence>
<evidence type="ECO:0000256" key="27">
    <source>
        <dbReference type="SAM" id="MobiDB-lite"/>
    </source>
</evidence>
<dbReference type="GO" id="GO:0042254">
    <property type="term" value="P:ribosome biogenesis"/>
    <property type="evidence" value="ECO:0007669"/>
    <property type="project" value="UniProtKB-KW"/>
</dbReference>
<evidence type="ECO:0000256" key="11">
    <source>
        <dbReference type="ARBA" id="ARBA00022840"/>
    </source>
</evidence>
<evidence type="ECO:0000313" key="31">
    <source>
        <dbReference type="EnsemblMetazoa" id="GMOY002288-PA"/>
    </source>
</evidence>
<dbReference type="SUPFAM" id="SSF89124">
    <property type="entry name" value="Nop domain"/>
    <property type="match status" value="1"/>
</dbReference>
<protein>
    <recommendedName>
        <fullName evidence="5">Nucleolar protein 58</fullName>
        <ecNumber evidence="20">5.6.2.3</ecNumber>
    </recommendedName>
    <alternativeName>
        <fullName evidence="25">Nucleolar protein 5</fullName>
    </alternativeName>
    <alternativeName>
        <fullName evidence="24">Twinkle protein, mitochondrial</fullName>
    </alternativeName>
</protein>
<feature type="compositionally biased region" description="Basic and acidic residues" evidence="27">
    <location>
        <begin position="1282"/>
        <end position="1314"/>
    </location>
</feature>
<keyword evidence="15" id="KW-0496">Mitochondrion</keyword>
<dbReference type="PROSITE" id="PS51358">
    <property type="entry name" value="NOP"/>
    <property type="match status" value="1"/>
</dbReference>
<dbReference type="GO" id="GO:0006260">
    <property type="term" value="P:DNA replication"/>
    <property type="evidence" value="ECO:0007669"/>
    <property type="project" value="InterPro"/>
</dbReference>
<evidence type="ECO:0000256" key="6">
    <source>
        <dbReference type="ARBA" id="ARBA00022517"/>
    </source>
</evidence>
<dbReference type="InterPro" id="IPR003593">
    <property type="entry name" value="AAA+_ATPase"/>
</dbReference>
<feature type="compositionally biased region" description="Basic and acidic residues" evidence="27">
    <location>
        <begin position="1179"/>
        <end position="1201"/>
    </location>
</feature>